<keyword evidence="3" id="KW-1185">Reference proteome</keyword>
<dbReference type="AlphaFoldDB" id="A0A6A6V073"/>
<feature type="compositionally biased region" description="Polar residues" evidence="1">
    <location>
        <begin position="140"/>
        <end position="154"/>
    </location>
</feature>
<dbReference type="EMBL" id="MU006600">
    <property type="protein sequence ID" value="KAF2743134.1"/>
    <property type="molecule type" value="Genomic_DNA"/>
</dbReference>
<gene>
    <name evidence="2" type="ORF">M011DRAFT_481090</name>
</gene>
<dbReference type="OrthoDB" id="5419922at2759"/>
<reference evidence="2" key="1">
    <citation type="journal article" date="2020" name="Stud. Mycol.">
        <title>101 Dothideomycetes genomes: a test case for predicting lifestyles and emergence of pathogens.</title>
        <authorList>
            <person name="Haridas S."/>
            <person name="Albert R."/>
            <person name="Binder M."/>
            <person name="Bloem J."/>
            <person name="Labutti K."/>
            <person name="Salamov A."/>
            <person name="Andreopoulos B."/>
            <person name="Baker S."/>
            <person name="Barry K."/>
            <person name="Bills G."/>
            <person name="Bluhm B."/>
            <person name="Cannon C."/>
            <person name="Castanera R."/>
            <person name="Culley D."/>
            <person name="Daum C."/>
            <person name="Ezra D."/>
            <person name="Gonzalez J."/>
            <person name="Henrissat B."/>
            <person name="Kuo A."/>
            <person name="Liang C."/>
            <person name="Lipzen A."/>
            <person name="Lutzoni F."/>
            <person name="Magnuson J."/>
            <person name="Mondo S."/>
            <person name="Nolan M."/>
            <person name="Ohm R."/>
            <person name="Pangilinan J."/>
            <person name="Park H.-J."/>
            <person name="Ramirez L."/>
            <person name="Alfaro M."/>
            <person name="Sun H."/>
            <person name="Tritt A."/>
            <person name="Yoshinaga Y."/>
            <person name="Zwiers L.-H."/>
            <person name="Turgeon B."/>
            <person name="Goodwin S."/>
            <person name="Spatafora J."/>
            <person name="Crous P."/>
            <person name="Grigoriev I."/>
        </authorList>
    </citation>
    <scope>NUCLEOTIDE SEQUENCE</scope>
    <source>
        <strain evidence="2">CBS 119925</strain>
    </source>
</reference>
<organism evidence="2 3">
    <name type="scientific">Sporormia fimetaria CBS 119925</name>
    <dbReference type="NCBI Taxonomy" id="1340428"/>
    <lineage>
        <taxon>Eukaryota</taxon>
        <taxon>Fungi</taxon>
        <taxon>Dikarya</taxon>
        <taxon>Ascomycota</taxon>
        <taxon>Pezizomycotina</taxon>
        <taxon>Dothideomycetes</taxon>
        <taxon>Pleosporomycetidae</taxon>
        <taxon>Pleosporales</taxon>
        <taxon>Sporormiaceae</taxon>
        <taxon>Sporormia</taxon>
    </lineage>
</organism>
<feature type="compositionally biased region" description="Basic and acidic residues" evidence="1">
    <location>
        <begin position="158"/>
        <end position="176"/>
    </location>
</feature>
<protein>
    <submittedName>
        <fullName evidence="2">Uncharacterized protein</fullName>
    </submittedName>
</protein>
<feature type="region of interest" description="Disordered" evidence="1">
    <location>
        <begin position="545"/>
        <end position="573"/>
    </location>
</feature>
<sequence>MPSYTRKRRLHPHLRGGIDFEDTVPPAEDLLEPLPEEQHDPVAKAAKRRRLENIATAYICRGQVPVFLTAHLQGPFDRGFKNPWHKGSKDHGAKADLRDGVQSADSSGISTEESESEDLRSQQEPKPMPQNPERFISDAQPANTASPHTRSRSAIITKDQHEHDVGYGRQHPDDRFPPSGPAPEWLKRRNFVERGSSELHSQEHSPTRSRHASKIEFTRRGHQRTLNASPQRSDIRAARFPGTLGIGSPLKSSGSAAMVLSSPYQPDVGAVDATANSNTPVAGPSASLATTRPQRQCEGEDPSVVMGSIPRIYTREQSADQIASKPRASQMRIEAPSSAFQFRKIDGRRGKKMKKVPEQQDGDEAYPQEDVPESVRATPGGRRARDGPQDAGYSPVDRMRDEEEVAIEQGRCADDRTSLGSSRHSLLSTQMAMRMAQLDFQDGTFPSPLPHSSDITEGDGVTQTFVLDPQATPTAKTGEKETIITPFHAFNAVLDKDCGDNEAAAPAISTQDLFLAASPFDFSTIKKQTKRSAMSKRSSLRFTVYSQGEGTSKRGDAASSKSSTCSSDRTPLKQRNSLAAMKTTSQKGSQESQALFSQTEVDELPRLDLPQSFNVNFADQFLGNLEETFE</sequence>
<name>A0A6A6V073_9PLEO</name>
<feature type="compositionally biased region" description="Acidic residues" evidence="1">
    <location>
        <begin position="360"/>
        <end position="372"/>
    </location>
</feature>
<feature type="compositionally biased region" description="Basic and acidic residues" evidence="1">
    <location>
        <begin position="185"/>
        <end position="206"/>
    </location>
</feature>
<dbReference type="Proteomes" id="UP000799440">
    <property type="component" value="Unassembled WGS sequence"/>
</dbReference>
<feature type="region of interest" description="Disordered" evidence="1">
    <location>
        <begin position="271"/>
        <end position="399"/>
    </location>
</feature>
<accession>A0A6A6V073</accession>
<evidence type="ECO:0000313" key="3">
    <source>
        <dbReference type="Proteomes" id="UP000799440"/>
    </source>
</evidence>
<evidence type="ECO:0000313" key="2">
    <source>
        <dbReference type="EMBL" id="KAF2743134.1"/>
    </source>
</evidence>
<proteinExistence type="predicted"/>
<feature type="compositionally biased region" description="Basic and acidic residues" evidence="1">
    <location>
        <begin position="87"/>
        <end position="99"/>
    </location>
</feature>
<evidence type="ECO:0000256" key="1">
    <source>
        <dbReference type="SAM" id="MobiDB-lite"/>
    </source>
</evidence>
<feature type="region of interest" description="Disordered" evidence="1">
    <location>
        <begin position="81"/>
        <end position="237"/>
    </location>
</feature>